<accession>A0A0G4EWA3</accession>
<keyword evidence="7 10" id="KW-0256">Endoplasmic reticulum</keyword>
<keyword evidence="5 10" id="KW-0812">Transmembrane</keyword>
<gene>
    <name evidence="12" type="ORF">Vbra_20976</name>
</gene>
<keyword evidence="8 10" id="KW-1133">Transmembrane helix</keyword>
<dbReference type="OrthoDB" id="310030at2759"/>
<organism evidence="12 13">
    <name type="scientific">Vitrella brassicaformis (strain CCMP3155)</name>
    <dbReference type="NCBI Taxonomy" id="1169540"/>
    <lineage>
        <taxon>Eukaryota</taxon>
        <taxon>Sar</taxon>
        <taxon>Alveolata</taxon>
        <taxon>Colpodellida</taxon>
        <taxon>Vitrellaceae</taxon>
        <taxon>Vitrella</taxon>
    </lineage>
</organism>
<dbReference type="Pfam" id="PF04597">
    <property type="entry name" value="Ribophorin_I"/>
    <property type="match status" value="1"/>
</dbReference>
<dbReference type="STRING" id="1169540.A0A0G4EWA3"/>
<comment type="pathway">
    <text evidence="3 10">Protein modification; protein glycosylation.</text>
</comment>
<dbReference type="EMBL" id="CDMY01000334">
    <property type="protein sequence ID" value="CEM02738.1"/>
    <property type="molecule type" value="Genomic_DNA"/>
</dbReference>
<keyword evidence="6 10" id="KW-0732">Signal</keyword>
<evidence type="ECO:0000256" key="5">
    <source>
        <dbReference type="ARBA" id="ARBA00022692"/>
    </source>
</evidence>
<evidence type="ECO:0000256" key="7">
    <source>
        <dbReference type="ARBA" id="ARBA00022824"/>
    </source>
</evidence>
<evidence type="ECO:0000256" key="4">
    <source>
        <dbReference type="ARBA" id="ARBA00008905"/>
    </source>
</evidence>
<comment type="subunit">
    <text evidence="10">Component of the oligosaccharyltransferase (OST) complex.</text>
</comment>
<dbReference type="PANTHER" id="PTHR21049">
    <property type="entry name" value="RIBOPHORIN I"/>
    <property type="match status" value="1"/>
</dbReference>
<dbReference type="GO" id="GO:0008250">
    <property type="term" value="C:oligosaccharyltransferase complex"/>
    <property type="evidence" value="ECO:0007669"/>
    <property type="project" value="UniProtKB-UniRule"/>
</dbReference>
<dbReference type="PhylomeDB" id="A0A0G4EWA3"/>
<proteinExistence type="inferred from homology"/>
<keyword evidence="13" id="KW-1185">Reference proteome</keyword>
<evidence type="ECO:0000256" key="6">
    <source>
        <dbReference type="ARBA" id="ARBA00022729"/>
    </source>
</evidence>
<comment type="similarity">
    <text evidence="4 10">Belongs to the OST1 family.</text>
</comment>
<comment type="subcellular location">
    <subcellularLocation>
        <location evidence="2 10">Endoplasmic reticulum membrane</location>
        <topology evidence="2 10">Single-pass type I membrane protein</topology>
    </subcellularLocation>
</comment>
<protein>
    <recommendedName>
        <fullName evidence="10">Dolichyl-diphosphooligosaccharide--protein glycosyltransferase subunit 1</fullName>
    </recommendedName>
</protein>
<evidence type="ECO:0000256" key="2">
    <source>
        <dbReference type="ARBA" id="ARBA00004115"/>
    </source>
</evidence>
<feature type="region of interest" description="Disordered" evidence="11">
    <location>
        <begin position="576"/>
        <end position="596"/>
    </location>
</feature>
<evidence type="ECO:0000256" key="8">
    <source>
        <dbReference type="ARBA" id="ARBA00022989"/>
    </source>
</evidence>
<feature type="chain" id="PRO_5015215005" description="Dolichyl-diphosphooligosaccharide--protein glycosyltransferase subunit 1" evidence="10">
    <location>
        <begin position="20"/>
        <end position="619"/>
    </location>
</feature>
<evidence type="ECO:0000256" key="9">
    <source>
        <dbReference type="ARBA" id="ARBA00023136"/>
    </source>
</evidence>
<evidence type="ECO:0000313" key="13">
    <source>
        <dbReference type="Proteomes" id="UP000041254"/>
    </source>
</evidence>
<dbReference type="GO" id="GO:0018279">
    <property type="term" value="P:protein N-linked glycosylation via asparagine"/>
    <property type="evidence" value="ECO:0007669"/>
    <property type="project" value="TreeGrafter"/>
</dbReference>
<feature type="signal peptide" evidence="10">
    <location>
        <begin position="1"/>
        <end position="19"/>
    </location>
</feature>
<dbReference type="OMA" id="YAYKIDI"/>
<evidence type="ECO:0000256" key="10">
    <source>
        <dbReference type="RuleBase" id="RU361143"/>
    </source>
</evidence>
<evidence type="ECO:0000256" key="11">
    <source>
        <dbReference type="SAM" id="MobiDB-lite"/>
    </source>
</evidence>
<dbReference type="UniPathway" id="UPA00378"/>
<evidence type="ECO:0000256" key="1">
    <source>
        <dbReference type="ARBA" id="ARBA00002791"/>
    </source>
</evidence>
<dbReference type="Proteomes" id="UP000041254">
    <property type="component" value="Unassembled WGS sequence"/>
</dbReference>
<comment type="function">
    <text evidence="1 10">Subunit of the oligosaccharyl transferase (OST) complex that catalyzes the initial transfer of a defined glycan (Glc(3)Man(9)GlcNAc(2) in eukaryotes) from the lipid carrier dolichol-pyrophosphate to an asparagine residue within an Asn-X-Ser/Thr consensus motif in nascent polypeptide chains, the first step in protein N-glycosylation. N-glycosylation occurs cotranslationally and the complex associates with the Sec61 complex at the channel-forming translocon complex that mediates protein translocation across the endoplasmic reticulum (ER). All subunits are required for a maximal enzyme activity.</text>
</comment>
<dbReference type="VEuPathDB" id="CryptoDB:Vbra_20976"/>
<dbReference type="AlphaFoldDB" id="A0A0G4EWA3"/>
<evidence type="ECO:0000313" key="12">
    <source>
        <dbReference type="EMBL" id="CEM02738.1"/>
    </source>
</evidence>
<sequence>MRRLPLVCVIACGLAAGFASCDKAVGSDLVITTVERTIDTEKPVVSSVAAITFANEGAKGVSKFFWAVPKWQANFTGWILAEDERGMPLEATEYEMEGAESEEVVHYKVMMKRQIEPKKTAAIQVTMFLGNALVPLPRKINIDDEHEVVYSDLLYFFTPYRVKEQWLKIKTATKDIRSYKPKLKNSSSDVSKRTVSYGPFTKETPPYYTGEGDKQFVSVHCSMPKPLPILRRVVRDIEVSHWGNVFFHESFQLYNAAAGLKGEFSRIPFMTRRYPPHAIEKLTARIPYPLQGLHYYDHIGNISTSTVAISKNRTYVRLDLRPRYPILGGWNADWQLQYNVPSASVLFVNKTRPSQHVLNIPFSHPIKEVYAEEVITRIALPAGSHDIQIRFPREVQKQWKEVKWGWFDVFQGRPVYAFTSDRYYFTQTLQDRLEVTYEYGGFATYEKPLVIILFFFIPYALYILSGRFTLRILKEGEKEQLDRIEMQKTIISHLRDLYEDVSHVNDGLLTAAASYRSRPIKPHWEAAKASHEKNSTRIVTHMKEMIVNLPQPQQEKLEVFLKSVQEEVVKLANVKAADEAASPTSKKTTKGSESDTLERKIVDLENQFFNILESLEQKA</sequence>
<dbReference type="PANTHER" id="PTHR21049:SF0">
    <property type="entry name" value="DOLICHYL-DIPHOSPHOOLIGOSACCHARIDE--PROTEIN GLYCOSYLTRANSFERASE SUBUNIT 1"/>
    <property type="match status" value="1"/>
</dbReference>
<name>A0A0G4EWA3_VITBC</name>
<dbReference type="PROSITE" id="PS51257">
    <property type="entry name" value="PROKAR_LIPOPROTEIN"/>
    <property type="match status" value="1"/>
</dbReference>
<feature type="transmembrane region" description="Helical" evidence="10">
    <location>
        <begin position="449"/>
        <end position="470"/>
    </location>
</feature>
<reference evidence="12 13" key="1">
    <citation type="submission" date="2014-11" db="EMBL/GenBank/DDBJ databases">
        <authorList>
            <person name="Zhu J."/>
            <person name="Qi W."/>
            <person name="Song R."/>
        </authorList>
    </citation>
    <scope>NUCLEOTIDE SEQUENCE [LARGE SCALE GENOMIC DNA]</scope>
</reference>
<evidence type="ECO:0000256" key="3">
    <source>
        <dbReference type="ARBA" id="ARBA00004922"/>
    </source>
</evidence>
<keyword evidence="9 10" id="KW-0472">Membrane</keyword>
<dbReference type="InParanoid" id="A0A0G4EWA3"/>
<dbReference type="InterPro" id="IPR007676">
    <property type="entry name" value="Ribophorin_I"/>
</dbReference>